<proteinExistence type="predicted"/>
<keyword evidence="3" id="KW-1185">Reference proteome</keyword>
<protein>
    <recommendedName>
        <fullName evidence="4">Catalase</fullName>
    </recommendedName>
</protein>
<evidence type="ECO:0000256" key="1">
    <source>
        <dbReference type="SAM" id="MobiDB-lite"/>
    </source>
</evidence>
<evidence type="ECO:0008006" key="4">
    <source>
        <dbReference type="Google" id="ProtNLM"/>
    </source>
</evidence>
<feature type="compositionally biased region" description="Polar residues" evidence="1">
    <location>
        <begin position="1"/>
        <end position="10"/>
    </location>
</feature>
<evidence type="ECO:0000313" key="2">
    <source>
        <dbReference type="EMBL" id="CAG7645914.1"/>
    </source>
</evidence>
<dbReference type="RefSeq" id="WP_218099920.1">
    <property type="nucleotide sequence ID" value="NZ_CAJVCE010000009.1"/>
</dbReference>
<reference evidence="2 3" key="1">
    <citation type="submission" date="2021-06" db="EMBL/GenBank/DDBJ databases">
        <authorList>
            <person name="Criscuolo A."/>
        </authorList>
    </citation>
    <scope>NUCLEOTIDE SEQUENCE [LARGE SCALE GENOMIC DNA]</scope>
    <source>
        <strain evidence="3">CIP 111802</strain>
    </source>
</reference>
<dbReference type="EMBL" id="CAJVCE010000009">
    <property type="protein sequence ID" value="CAG7645914.1"/>
    <property type="molecule type" value="Genomic_DNA"/>
</dbReference>
<organism evidence="2 3">
    <name type="scientific">Paenibacillus allorhizosphaerae</name>
    <dbReference type="NCBI Taxonomy" id="2849866"/>
    <lineage>
        <taxon>Bacteria</taxon>
        <taxon>Bacillati</taxon>
        <taxon>Bacillota</taxon>
        <taxon>Bacilli</taxon>
        <taxon>Bacillales</taxon>
        <taxon>Paenibacillaceae</taxon>
        <taxon>Paenibacillus</taxon>
    </lineage>
</organism>
<feature type="compositionally biased region" description="Basic and acidic residues" evidence="1">
    <location>
        <begin position="50"/>
        <end position="65"/>
    </location>
</feature>
<feature type="region of interest" description="Disordered" evidence="1">
    <location>
        <begin position="1"/>
        <end position="65"/>
    </location>
</feature>
<dbReference type="Proteomes" id="UP000730618">
    <property type="component" value="Unassembled WGS sequence"/>
</dbReference>
<name>A0ABM8VJS9_9BACL</name>
<evidence type="ECO:0000313" key="3">
    <source>
        <dbReference type="Proteomes" id="UP000730618"/>
    </source>
</evidence>
<gene>
    <name evidence="2" type="ORF">PAECIP111802_03636</name>
</gene>
<accession>A0ABM8VJS9</accession>
<sequence length="65" mass="7124">MNETQKNSPNEELGQLGTHASGATDLHKTRTTSMPVQIDPPVSPNPGAIDNRDRRFDNKKNGQPI</sequence>
<comment type="caution">
    <text evidence="2">The sequence shown here is derived from an EMBL/GenBank/DDBJ whole genome shotgun (WGS) entry which is preliminary data.</text>
</comment>